<dbReference type="InterPro" id="IPR033857">
    <property type="entry name" value="Bacillopeptidase_F"/>
</dbReference>
<gene>
    <name evidence="9" type="primary">bpr</name>
    <name evidence="9" type="ORF">J27TS8_00120</name>
</gene>
<sequence>MKRYLSILLTFLMLVSLVIPSTGFAETKEVSRALKNSNQIAQSKISTHLIEEFTKNKGKITFLVKFKEKADVQKVAKNAASTAKKNGLSSTNIEYAQRSAVVSELKYTALTTQDNVKQFLDKQLEEGAVSNYESFYIVNAIAVTGTKEVAEKIAHFQEVEKLLPNEERKLIEATVDKKAEPVQSKVQNIEWNVERVGAPDVWNLGIDGSGIVVGAIDTGSQWDHPALKEKYRGYNAATGEVDHTYSFFDAVNGRAAAYDDHGHGTHVTGTMVGSEPNGANQIGVAPGAKFIHAKALNAAGGGTDAQLIAAGQWMLAPGGDITKAPDVVNNSWGGGRGLDEWYRDIVRAWRAADIFPEFSAGNTTLTNPGGPGSVAVPANYPESFATGATDSNNNLASFSLRGPSPYNEIKPEISAPGVNIRSSVPGSGYEGGWNGTSMAGPAVAGVVALLLQANSSLSVDELEELLLDTATPLTNSQYPESPNNGFGHGLVNAFDAVSSIIEGLGTIEGSVTMEGEDTEAPVFEHTPSEEVYSKMDLDLTVLASDNISVTSVTVDYVNAEGKEGSVQAKRTSGDFRSGSFVATIPGEDVVEGTLSYTVTVNDFGNNSVTSEQYETNVIGGITIGYSTDFESEPAGWTSYGENNSWARGIPTSGPGGAVSGEYVYATNPEGTYNNNENSTLLMPPIDLPEGNAYLQFEHWYNIENNWDFAHVFISTDMQQWTQALRLTNIQNAWSPVEIDLSQYAGDRVYVAFNLDTDSSVVRDGWYIDDVALSNTSINIKKPAGSITIPKETAKDTTKGKNAEKVDPNKIRPNLSKNDQVELIEKELSNLPVSARVSVLENGRSVGTNPADGSFSFIHPAGNFTLVAESYGFRSEEQAVTVEADRVSTANFVLEELPKATISGTITSANSGEAVEGATLLLVEDANITPVQTDADGNYSLTAYEGTYTLKVAARGFIGTELEVSFDENKEVNIELEPLFTYPGGEIGYDDGTPENARAYYDAGNKWGVRMSLPEGKEEAIVTDGVFQFHGTDWPSPGATEFAVEVWDATGPDGLPGKKLAGPVEAEAIRDLNQWTIVDLRDENIQVSGDFYMVYVQTGANPNTPGLATDENGPNAGRSFQSVAGTWSPSPSSEGNYMIRARVDYEVQAVQITSPSNGYMTNEPAIEVEGKASPTTTISLLNNGEEVEEVTVGEDGTFKIPVTLSEGENELQAVNYLNGERANESETVTVILDTEAPQLTITSPTNGEKINRETVTVEGEVVDSHLDYVEVNGQKATVTDGRYAKRILLEEGSNNIEVKAVDLAGNSESKSITVEVDYSAPTIANLTPTKDRDVSVGQTVVIEFDSEPNLKARFSILMPLTDIGDVQNATELPMMETDDGHYVGYWTVPNNIEGKGAVIEVNVTDSFGNITRAKAKGKLNIVKKGNSNGSVNGKN</sequence>
<evidence type="ECO:0000256" key="6">
    <source>
        <dbReference type="PROSITE-ProRule" id="PRU01240"/>
    </source>
</evidence>
<feature type="region of interest" description="Disordered" evidence="7">
    <location>
        <begin position="790"/>
        <end position="813"/>
    </location>
</feature>
<feature type="active site" description="Charge relay system" evidence="5 6">
    <location>
        <position position="217"/>
    </location>
</feature>
<dbReference type="InterPro" id="IPR012103">
    <property type="entry name" value="Pept_S8A_Bpr"/>
</dbReference>
<dbReference type="NCBIfam" id="NF038128">
    <property type="entry name" value="choice_anch_J"/>
    <property type="match status" value="1"/>
</dbReference>
<dbReference type="Proteomes" id="UP000682111">
    <property type="component" value="Unassembled WGS sequence"/>
</dbReference>
<keyword evidence="10" id="KW-1185">Reference proteome</keyword>
<evidence type="ECO:0000256" key="3">
    <source>
        <dbReference type="ARBA" id="ARBA00022801"/>
    </source>
</evidence>
<dbReference type="PROSITE" id="PS00138">
    <property type="entry name" value="SUBTILASE_SER"/>
    <property type="match status" value="1"/>
</dbReference>
<organism evidence="9 10">
    <name type="scientific">Robertmurraya siralis</name>
    <dbReference type="NCBI Taxonomy" id="77777"/>
    <lineage>
        <taxon>Bacteria</taxon>
        <taxon>Bacillati</taxon>
        <taxon>Bacillota</taxon>
        <taxon>Bacilli</taxon>
        <taxon>Bacillales</taxon>
        <taxon>Bacillaceae</taxon>
        <taxon>Robertmurraya</taxon>
    </lineage>
</organism>
<reference evidence="9" key="1">
    <citation type="submission" date="2021-03" db="EMBL/GenBank/DDBJ databases">
        <title>Antimicrobial resistance genes in bacteria isolated from Japanese honey, and their potential for conferring macrolide and lincosamide resistance in the American foulbrood pathogen Paenibacillus larvae.</title>
        <authorList>
            <person name="Okamoto M."/>
            <person name="Kumagai M."/>
            <person name="Kanamori H."/>
            <person name="Takamatsu D."/>
        </authorList>
    </citation>
    <scope>NUCLEOTIDE SEQUENCE</scope>
    <source>
        <strain evidence="9">J27TS8</strain>
    </source>
</reference>
<dbReference type="InterPro" id="IPR013320">
    <property type="entry name" value="ConA-like_dom_sf"/>
</dbReference>
<dbReference type="InterPro" id="IPR015500">
    <property type="entry name" value="Peptidase_S8_subtilisin-rel"/>
</dbReference>
<comment type="similarity">
    <text evidence="1 6">Belongs to the peptidase S8 family.</text>
</comment>
<dbReference type="InterPro" id="IPR023828">
    <property type="entry name" value="Peptidase_S8_Ser-AS"/>
</dbReference>
<keyword evidence="3 6" id="KW-0378">Hydrolase</keyword>
<dbReference type="Gene3D" id="3.40.50.200">
    <property type="entry name" value="Peptidase S8/S53 domain"/>
    <property type="match status" value="1"/>
</dbReference>
<dbReference type="CDD" id="cd07481">
    <property type="entry name" value="Peptidases_S8_BacillopeptidaseF-like"/>
    <property type="match status" value="1"/>
</dbReference>
<dbReference type="PANTHER" id="PTHR43399">
    <property type="entry name" value="SUBTILISIN-RELATED"/>
    <property type="match status" value="1"/>
</dbReference>
<keyword evidence="2 6" id="KW-0645">Protease</keyword>
<comment type="caution">
    <text evidence="9">The sequence shown here is derived from an EMBL/GenBank/DDBJ whole genome shotgun (WGS) entry which is preliminary data.</text>
</comment>
<dbReference type="PROSITE" id="PS00137">
    <property type="entry name" value="SUBTILASE_HIS"/>
    <property type="match status" value="1"/>
</dbReference>
<evidence type="ECO:0000256" key="4">
    <source>
        <dbReference type="ARBA" id="ARBA00022825"/>
    </source>
</evidence>
<dbReference type="PIRSF" id="PIRSF015477">
    <property type="entry name" value="Bpr"/>
    <property type="match status" value="1"/>
</dbReference>
<dbReference type="Gene3D" id="2.60.40.10">
    <property type="entry name" value="Immunoglobulins"/>
    <property type="match status" value="2"/>
</dbReference>
<feature type="domain" description="Peptidase S8/S53" evidence="8">
    <location>
        <begin position="208"/>
        <end position="489"/>
    </location>
</feature>
<dbReference type="Pfam" id="PF00082">
    <property type="entry name" value="Peptidase_S8"/>
    <property type="match status" value="1"/>
</dbReference>
<feature type="active site" description="Charge relay system" evidence="5 6">
    <location>
        <position position="263"/>
    </location>
</feature>
<accession>A0A920BRR1</accession>
<dbReference type="EMBL" id="BORC01000001">
    <property type="protein sequence ID" value="GIN60019.1"/>
    <property type="molecule type" value="Genomic_DNA"/>
</dbReference>
<dbReference type="SUPFAM" id="SSF49464">
    <property type="entry name" value="Carboxypeptidase regulatory domain-like"/>
    <property type="match status" value="2"/>
</dbReference>
<evidence type="ECO:0000259" key="8">
    <source>
        <dbReference type="Pfam" id="PF00082"/>
    </source>
</evidence>
<dbReference type="PRINTS" id="PR00723">
    <property type="entry name" value="SUBTILISIN"/>
</dbReference>
<dbReference type="Gene3D" id="2.60.120.200">
    <property type="match status" value="1"/>
</dbReference>
<evidence type="ECO:0000256" key="7">
    <source>
        <dbReference type="SAM" id="MobiDB-lite"/>
    </source>
</evidence>
<dbReference type="Pfam" id="PF13715">
    <property type="entry name" value="CarbopepD_reg_2"/>
    <property type="match status" value="1"/>
</dbReference>
<dbReference type="Gene3D" id="2.60.40.1120">
    <property type="entry name" value="Carboxypeptidase-like, regulatory domain"/>
    <property type="match status" value="2"/>
</dbReference>
<protein>
    <submittedName>
        <fullName evidence="9">Bacillopeptidase F</fullName>
    </submittedName>
</protein>
<evidence type="ECO:0000256" key="1">
    <source>
        <dbReference type="ARBA" id="ARBA00011073"/>
    </source>
</evidence>
<dbReference type="Pfam" id="PF09136">
    <property type="entry name" value="Glucodextran_B"/>
    <property type="match status" value="2"/>
</dbReference>
<dbReference type="Pfam" id="PF20773">
    <property type="entry name" value="InhA-like_MAM"/>
    <property type="match status" value="1"/>
</dbReference>
<dbReference type="GO" id="GO:0004252">
    <property type="term" value="F:serine-type endopeptidase activity"/>
    <property type="evidence" value="ECO:0007669"/>
    <property type="project" value="UniProtKB-UniRule"/>
</dbReference>
<evidence type="ECO:0000313" key="10">
    <source>
        <dbReference type="Proteomes" id="UP000682111"/>
    </source>
</evidence>
<dbReference type="InterPro" id="IPR036852">
    <property type="entry name" value="Peptidase_S8/S53_dom_sf"/>
</dbReference>
<proteinExistence type="inferred from homology"/>
<dbReference type="SUPFAM" id="SSF49899">
    <property type="entry name" value="Concanavalin A-like lectins/glucanases"/>
    <property type="match status" value="1"/>
</dbReference>
<dbReference type="FunFam" id="3.40.50.200:FF:000043">
    <property type="entry name" value="Peptidase S8"/>
    <property type="match status" value="1"/>
</dbReference>
<dbReference type="PROSITE" id="PS51892">
    <property type="entry name" value="SUBTILASE"/>
    <property type="match status" value="1"/>
</dbReference>
<dbReference type="InterPro" id="IPR008969">
    <property type="entry name" value="CarboxyPept-like_regulatory"/>
</dbReference>
<evidence type="ECO:0000256" key="2">
    <source>
        <dbReference type="ARBA" id="ARBA00022670"/>
    </source>
</evidence>
<keyword evidence="4 6" id="KW-0720">Serine protease</keyword>
<dbReference type="InterPro" id="IPR013783">
    <property type="entry name" value="Ig-like_fold"/>
</dbReference>
<evidence type="ECO:0000256" key="5">
    <source>
        <dbReference type="PIRSR" id="PIRSR015477-1"/>
    </source>
</evidence>
<evidence type="ECO:0000313" key="9">
    <source>
        <dbReference type="EMBL" id="GIN60019.1"/>
    </source>
</evidence>
<feature type="compositionally biased region" description="Basic and acidic residues" evidence="7">
    <location>
        <begin position="791"/>
        <end position="809"/>
    </location>
</feature>
<dbReference type="PANTHER" id="PTHR43399:SF4">
    <property type="entry name" value="CELL WALL-ASSOCIATED PROTEASE"/>
    <property type="match status" value="1"/>
</dbReference>
<feature type="active site" description="Charge relay system" evidence="5 6">
    <location>
        <position position="437"/>
    </location>
</feature>
<dbReference type="InterPro" id="IPR000209">
    <property type="entry name" value="Peptidase_S8/S53_dom"/>
</dbReference>
<dbReference type="SUPFAM" id="SSF52743">
    <property type="entry name" value="Subtilisin-like"/>
    <property type="match status" value="1"/>
</dbReference>
<dbReference type="InterPro" id="IPR022398">
    <property type="entry name" value="Peptidase_S8_His-AS"/>
</dbReference>
<name>A0A920BRR1_9BACI</name>
<dbReference type="GO" id="GO:0006508">
    <property type="term" value="P:proteolysis"/>
    <property type="evidence" value="ECO:0007669"/>
    <property type="project" value="UniProtKB-KW"/>
</dbReference>
<dbReference type="InterPro" id="IPR051048">
    <property type="entry name" value="Peptidase_S8/S53_subtilisin"/>
</dbReference>